<dbReference type="EMBL" id="JAFGIX010000006">
    <property type="protein sequence ID" value="MBN1571809.1"/>
    <property type="molecule type" value="Genomic_DNA"/>
</dbReference>
<accession>A0A9D8KAW1</accession>
<comment type="caution">
    <text evidence="1">The sequence shown here is derived from an EMBL/GenBank/DDBJ whole genome shotgun (WGS) entry which is preliminary data.</text>
</comment>
<evidence type="ECO:0000313" key="1">
    <source>
        <dbReference type="EMBL" id="MBN1571809.1"/>
    </source>
</evidence>
<organism evidence="1 2">
    <name type="scientific">Candidatus Zymogenus saltonus</name>
    <dbReference type="NCBI Taxonomy" id="2844893"/>
    <lineage>
        <taxon>Bacteria</taxon>
        <taxon>Deltaproteobacteria</taxon>
        <taxon>Candidatus Zymogenia</taxon>
        <taxon>Candidatus Zymogeniales</taxon>
        <taxon>Candidatus Zymogenaceae</taxon>
        <taxon>Candidatus Zymogenus</taxon>
    </lineage>
</organism>
<gene>
    <name evidence="1" type="ORF">JW984_01295</name>
</gene>
<dbReference type="InterPro" id="IPR010428">
    <property type="entry name" value="Zincin_1"/>
</dbReference>
<reference evidence="1" key="2">
    <citation type="submission" date="2021-01" db="EMBL/GenBank/DDBJ databases">
        <authorList>
            <person name="Hahn C.R."/>
            <person name="Youssef N.H."/>
            <person name="Elshahed M."/>
        </authorList>
    </citation>
    <scope>NUCLEOTIDE SEQUENCE</scope>
    <source>
        <strain evidence="1">Zod_Metabat.24</strain>
    </source>
</reference>
<dbReference type="Proteomes" id="UP000809273">
    <property type="component" value="Unassembled WGS sequence"/>
</dbReference>
<proteinExistence type="predicted"/>
<reference evidence="1" key="1">
    <citation type="journal article" date="2021" name="Environ. Microbiol.">
        <title>Genomic characterization of three novel Desulfobacterota classes expand the metabolic and phylogenetic diversity of the phylum.</title>
        <authorList>
            <person name="Murphy C.L."/>
            <person name="Biggerstaff J."/>
            <person name="Eichhorn A."/>
            <person name="Ewing E."/>
            <person name="Shahan R."/>
            <person name="Soriano D."/>
            <person name="Stewart S."/>
            <person name="VanMol K."/>
            <person name="Walker R."/>
            <person name="Walters P."/>
            <person name="Elshahed M.S."/>
            <person name="Youssef N.H."/>
        </authorList>
    </citation>
    <scope>NUCLEOTIDE SEQUENCE</scope>
    <source>
        <strain evidence="1">Zod_Metabat.24</strain>
    </source>
</reference>
<evidence type="ECO:0000313" key="2">
    <source>
        <dbReference type="Proteomes" id="UP000809273"/>
    </source>
</evidence>
<dbReference type="Gene3D" id="3.30.2010.20">
    <property type="match status" value="1"/>
</dbReference>
<name>A0A9D8KAW1_9DELT</name>
<dbReference type="InterPro" id="IPR038555">
    <property type="entry name" value="Zincin_1_sf"/>
</dbReference>
<dbReference type="CDD" id="cd12952">
    <property type="entry name" value="MMP_ACEL2062"/>
    <property type="match status" value="1"/>
</dbReference>
<dbReference type="Pfam" id="PF06262">
    <property type="entry name" value="Zincin_1"/>
    <property type="match status" value="1"/>
</dbReference>
<sequence>MKRRFDYYIYRALEELPDEFKEKMNNLVISVESYPSRADLASVGIDDKHMLLGIFRGVPFGAVSSFYSGPVMPSEIVLFQKNIESLADTENELIEQIRITLLHEIGHYFGMSEEELEPYM</sequence>
<protein>
    <submittedName>
        <fullName evidence="1">Metallopeptidase family protein</fullName>
    </submittedName>
</protein>
<dbReference type="AlphaFoldDB" id="A0A9D8KAW1"/>
<dbReference type="SUPFAM" id="SSF55486">
    <property type="entry name" value="Metalloproteases ('zincins'), catalytic domain"/>
    <property type="match status" value="1"/>
</dbReference>